<dbReference type="Gene3D" id="3.40.50.2000">
    <property type="entry name" value="Glycogen Phosphorylase B"/>
    <property type="match status" value="2"/>
</dbReference>
<keyword evidence="4" id="KW-1185">Reference proteome</keyword>
<evidence type="ECO:0000259" key="2">
    <source>
        <dbReference type="Pfam" id="PF13439"/>
    </source>
</evidence>
<dbReference type="CDD" id="cd03801">
    <property type="entry name" value="GT4_PimA-like"/>
    <property type="match status" value="1"/>
</dbReference>
<name>A0A9X1TBG7_9BACT</name>
<comment type="caution">
    <text evidence="3">The sequence shown here is derived from an EMBL/GenBank/DDBJ whole genome shotgun (WGS) entry which is preliminary data.</text>
</comment>
<sequence>MISNSVSKHILTVGEGYQPPLGGISSVLFTYSKHFADFKFIPTYNLQIGKLSNVFYFLLSILKLTGKLIADREIKVVHIHGAHYGSFYRKYVVFVIAKLFSKKVIYHSHGSDFHIFYDNASGFTRKLITTFFNHMDLVICLSRQWQQFFESNFKIREIVVLENIIDPAELASKKKTSGKLKLLFLGFIGERKGIYDLIEIIKNNKEHFTGKIELTIGGNGETKKLEQLISEGGLADIVHFKGWISGDQKRQLLQESDVYILPSYNEGLPISILEAMSFSMPIISTSVGGISEILSTDKNGYLIKPGDSAALLNSINAFIKNPELIAQMGQQSRAMVTPYYSNSVIPKLESLYERMLSK</sequence>
<dbReference type="GO" id="GO:0016757">
    <property type="term" value="F:glycosyltransferase activity"/>
    <property type="evidence" value="ECO:0007669"/>
    <property type="project" value="InterPro"/>
</dbReference>
<feature type="domain" description="Glycosyltransferase subfamily 4-like N-terminal" evidence="2">
    <location>
        <begin position="54"/>
        <end position="168"/>
    </location>
</feature>
<dbReference type="InterPro" id="IPR001296">
    <property type="entry name" value="Glyco_trans_1"/>
</dbReference>
<evidence type="ECO:0000259" key="1">
    <source>
        <dbReference type="Pfam" id="PF00534"/>
    </source>
</evidence>
<evidence type="ECO:0000313" key="3">
    <source>
        <dbReference type="EMBL" id="MCF0042558.1"/>
    </source>
</evidence>
<feature type="domain" description="Glycosyl transferase family 1" evidence="1">
    <location>
        <begin position="172"/>
        <end position="334"/>
    </location>
</feature>
<accession>A0A9X1TBG7</accession>
<gene>
    <name evidence="3" type="ORF">LXM24_20825</name>
</gene>
<dbReference type="SUPFAM" id="SSF53756">
    <property type="entry name" value="UDP-Glycosyltransferase/glycogen phosphorylase"/>
    <property type="match status" value="1"/>
</dbReference>
<dbReference type="Pfam" id="PF00534">
    <property type="entry name" value="Glycos_transf_1"/>
    <property type="match status" value="1"/>
</dbReference>
<dbReference type="AlphaFoldDB" id="A0A9X1TBG7"/>
<dbReference type="EMBL" id="JAJTTA010000004">
    <property type="protein sequence ID" value="MCF0042558.1"/>
    <property type="molecule type" value="Genomic_DNA"/>
</dbReference>
<dbReference type="InterPro" id="IPR028098">
    <property type="entry name" value="Glyco_trans_4-like_N"/>
</dbReference>
<reference evidence="3" key="1">
    <citation type="submission" date="2021-12" db="EMBL/GenBank/DDBJ databases">
        <title>Novel species in genus Dyadobacter.</title>
        <authorList>
            <person name="Ma C."/>
        </authorList>
    </citation>
    <scope>NUCLEOTIDE SEQUENCE</scope>
    <source>
        <strain evidence="3">CY399</strain>
    </source>
</reference>
<dbReference type="PANTHER" id="PTHR12526:SF630">
    <property type="entry name" value="GLYCOSYLTRANSFERASE"/>
    <property type="match status" value="1"/>
</dbReference>
<organism evidence="3 4">
    <name type="scientific">Dyadobacter fanqingshengii</name>
    <dbReference type="NCBI Taxonomy" id="2906443"/>
    <lineage>
        <taxon>Bacteria</taxon>
        <taxon>Pseudomonadati</taxon>
        <taxon>Bacteroidota</taxon>
        <taxon>Cytophagia</taxon>
        <taxon>Cytophagales</taxon>
        <taxon>Spirosomataceae</taxon>
        <taxon>Dyadobacter</taxon>
    </lineage>
</organism>
<evidence type="ECO:0000313" key="4">
    <source>
        <dbReference type="Proteomes" id="UP001139700"/>
    </source>
</evidence>
<dbReference type="PANTHER" id="PTHR12526">
    <property type="entry name" value="GLYCOSYLTRANSFERASE"/>
    <property type="match status" value="1"/>
</dbReference>
<dbReference type="Pfam" id="PF13439">
    <property type="entry name" value="Glyco_transf_4"/>
    <property type="match status" value="1"/>
</dbReference>
<proteinExistence type="predicted"/>
<protein>
    <submittedName>
        <fullName evidence="3">Glycosyltransferase family 4 protein</fullName>
    </submittedName>
</protein>
<dbReference type="RefSeq" id="WP_234615409.1">
    <property type="nucleotide sequence ID" value="NZ_CP098806.1"/>
</dbReference>
<dbReference type="Proteomes" id="UP001139700">
    <property type="component" value="Unassembled WGS sequence"/>
</dbReference>